<dbReference type="RefSeq" id="XP_002423728.1">
    <property type="nucleotide sequence ID" value="XM_002423683.1"/>
</dbReference>
<feature type="transmembrane region" description="Helical" evidence="1">
    <location>
        <begin position="653"/>
        <end position="675"/>
    </location>
</feature>
<dbReference type="SUPFAM" id="SSF57414">
    <property type="entry name" value="Hairpin loop containing domain-like"/>
    <property type="match status" value="1"/>
</dbReference>
<dbReference type="InterPro" id="IPR042235">
    <property type="entry name" value="ZP-C_dom"/>
</dbReference>
<dbReference type="AlphaFoldDB" id="E0VC84"/>
<accession>E0VC84</accession>
<dbReference type="EMBL" id="DS235048">
    <property type="protein sequence ID" value="EEB10990.1"/>
    <property type="molecule type" value="Genomic_DNA"/>
</dbReference>
<dbReference type="EnsemblMetazoa" id="PHUM080940-RA">
    <property type="protein sequence ID" value="PHUM080940-PA"/>
    <property type="gene ID" value="PHUM080940"/>
</dbReference>
<dbReference type="Gene3D" id="3.50.4.10">
    <property type="entry name" value="Hepatocyte Growth Factor"/>
    <property type="match status" value="3"/>
</dbReference>
<reference evidence="4" key="1">
    <citation type="submission" date="2007-04" db="EMBL/GenBank/DDBJ databases">
        <title>Annotation of Pediculus humanus corporis strain USDA.</title>
        <authorList>
            <person name="Kirkness E."/>
            <person name="Hannick L."/>
            <person name="Hass B."/>
            <person name="Bruggner R."/>
            <person name="Lawson D."/>
            <person name="Bidwell S."/>
            <person name="Joardar V."/>
            <person name="Caler E."/>
            <person name="Walenz B."/>
            <person name="Inman J."/>
            <person name="Schobel S."/>
            <person name="Galinsky K."/>
            <person name="Amedeo P."/>
            <person name="Strausberg R."/>
        </authorList>
    </citation>
    <scope>NUCLEOTIDE SEQUENCE</scope>
    <source>
        <strain evidence="4">USDA</strain>
    </source>
</reference>
<dbReference type="FunCoup" id="E0VC84">
    <property type="interactions" value="9"/>
</dbReference>
<name>E0VC84_PEDHC</name>
<dbReference type="Gene3D" id="2.60.40.4100">
    <property type="entry name" value="Zona pellucida, ZP-C domain"/>
    <property type="match status" value="1"/>
</dbReference>
<organism>
    <name type="scientific">Pediculus humanus subsp. corporis</name>
    <name type="common">Body louse</name>
    <dbReference type="NCBI Taxonomy" id="121224"/>
    <lineage>
        <taxon>Eukaryota</taxon>
        <taxon>Metazoa</taxon>
        <taxon>Ecdysozoa</taxon>
        <taxon>Arthropoda</taxon>
        <taxon>Hexapoda</taxon>
        <taxon>Insecta</taxon>
        <taxon>Pterygota</taxon>
        <taxon>Neoptera</taxon>
        <taxon>Paraneoptera</taxon>
        <taxon>Psocodea</taxon>
        <taxon>Troctomorpha</taxon>
        <taxon>Phthiraptera</taxon>
        <taxon>Anoplura</taxon>
        <taxon>Pediculidae</taxon>
        <taxon>Pediculus</taxon>
    </lineage>
</organism>
<dbReference type="Proteomes" id="UP000009046">
    <property type="component" value="Unassembled WGS sequence"/>
</dbReference>
<dbReference type="InterPro" id="IPR052774">
    <property type="entry name" value="Celegans_DevNeuronal_Protein"/>
</dbReference>
<reference evidence="4" key="2">
    <citation type="submission" date="2007-04" db="EMBL/GenBank/DDBJ databases">
        <title>The genome of the human body louse.</title>
        <authorList>
            <consortium name="The Human Body Louse Genome Consortium"/>
            <person name="Kirkness E."/>
            <person name="Walenz B."/>
            <person name="Hass B."/>
            <person name="Bruggner R."/>
            <person name="Strausberg R."/>
        </authorList>
    </citation>
    <scope>NUCLEOTIDE SEQUENCE</scope>
    <source>
        <strain evidence="4">USDA</strain>
    </source>
</reference>
<dbReference type="CTD" id="8231473"/>
<evidence type="ECO:0000313" key="5">
    <source>
        <dbReference type="EnsemblMetazoa" id="PHUM080940-PA"/>
    </source>
</evidence>
<dbReference type="InterPro" id="IPR003609">
    <property type="entry name" value="Pan_app"/>
</dbReference>
<dbReference type="HOGENOM" id="CLU_013971_1_0_1"/>
<dbReference type="STRING" id="121224.E0VC84"/>
<protein>
    <recommendedName>
        <fullName evidence="7">Cuticlin-1</fullName>
    </recommendedName>
</protein>
<dbReference type="GeneID" id="8231473"/>
<dbReference type="Pfam" id="PF14295">
    <property type="entry name" value="PAN_4"/>
    <property type="match status" value="1"/>
</dbReference>
<dbReference type="PANTHER" id="PTHR47327:SF1">
    <property type="entry name" value="RE15579P"/>
    <property type="match status" value="1"/>
</dbReference>
<dbReference type="PROSITE" id="PS50948">
    <property type="entry name" value="PAN"/>
    <property type="match status" value="2"/>
</dbReference>
<dbReference type="InterPro" id="IPR056953">
    <property type="entry name" value="CUT_N"/>
</dbReference>
<keyword evidence="6" id="KW-1185">Reference proteome</keyword>
<feature type="domain" description="Apple" evidence="2">
    <location>
        <begin position="23"/>
        <end position="108"/>
    </location>
</feature>
<dbReference type="GO" id="GO:0009653">
    <property type="term" value="P:anatomical structure morphogenesis"/>
    <property type="evidence" value="ECO:0007669"/>
    <property type="project" value="TreeGrafter"/>
</dbReference>
<keyword evidence="1" id="KW-0812">Transmembrane</keyword>
<evidence type="ECO:0000259" key="2">
    <source>
        <dbReference type="PROSITE" id="PS50948"/>
    </source>
</evidence>
<evidence type="ECO:0000313" key="4">
    <source>
        <dbReference type="EMBL" id="EEB10990.1"/>
    </source>
</evidence>
<dbReference type="InParanoid" id="E0VC84"/>
<dbReference type="EMBL" id="AAZO01000965">
    <property type="status" value="NOT_ANNOTATED_CDS"/>
    <property type="molecule type" value="Genomic_DNA"/>
</dbReference>
<evidence type="ECO:0000313" key="6">
    <source>
        <dbReference type="Proteomes" id="UP000009046"/>
    </source>
</evidence>
<keyword evidence="1" id="KW-0472">Membrane</keyword>
<dbReference type="InterPro" id="IPR001507">
    <property type="entry name" value="ZP_dom"/>
</dbReference>
<evidence type="ECO:0000259" key="3">
    <source>
        <dbReference type="PROSITE" id="PS51034"/>
    </source>
</evidence>
<dbReference type="SMART" id="SM00473">
    <property type="entry name" value="PAN_AP"/>
    <property type="match status" value="2"/>
</dbReference>
<evidence type="ECO:0000256" key="1">
    <source>
        <dbReference type="SAM" id="Phobius"/>
    </source>
</evidence>
<dbReference type="PROSITE" id="PS51034">
    <property type="entry name" value="ZP_2"/>
    <property type="match status" value="1"/>
</dbReference>
<dbReference type="OMA" id="NTRSFGN"/>
<evidence type="ECO:0008006" key="7">
    <source>
        <dbReference type="Google" id="ProtNLM"/>
    </source>
</evidence>
<sequence length="687" mass="77464">MMIIMIMIIMIMLIMIMIIMIFTGRVAFEKLTELDYRGTTYYTVKNLSLYECQGWCREEPDCQAASFSFVVNPLTPVQETVCQLQNETSASNPAASPQRSVNLYYMVKLQIRSDNVCLRPWTFERVPNKMIRGLDNALIYTSTKEACLGACLNEHRFTCRSVEYNYVTLQCHLSDSDRRTSGQYVQFVDAPGVDYFENLCLKGSQACKSNRNFQVPRIGVADDKVAQYASFHYYIDKELQVTSESACRLACEIENEFLCRSFLYKGAPTGTSYNCQLFHLDHKTLPEGPNTYLNADRPLIDNGERVGTYYENYCEKPTNGELPVVFENTEDPLLNNLTRADVNATKPELVTTKKKIAVQVRTNKPFNGRIYALGRSETCNIDVVNSDLFRLDLTMTGQDCNTQSVTGVYSNTVVLQHHSVVMTKADKIYKVKCTYDMSSKNITFGMMPIRDPEMISITSAPEAPPPRIRILDSRSREVETVRIGDKLTFRIEIPEDTPYGIFARSCVAMAKDSKSTFQIIDDEGCPVDPTIFPGFNADGNALQSIYEAFRFTESYGVIFQCNVKYCLGPCEPAVCEYGRDSIESLGRKRRSVGGNSSNDSSTEEDMTLSQEILVLDFGDEKQSEFLRHDGSAADFGKDKTVTIVEPCPTKTSVLALAVTCALLVLVYISTLFCYYMKQWLSPKKLVA</sequence>
<dbReference type="eggNOG" id="ENOG502QV45">
    <property type="taxonomic scope" value="Eukaryota"/>
</dbReference>
<reference evidence="5" key="3">
    <citation type="submission" date="2020-05" db="UniProtKB">
        <authorList>
            <consortium name="EnsemblMetazoa"/>
        </authorList>
    </citation>
    <scope>IDENTIFICATION</scope>
    <source>
        <strain evidence="5">USDA</strain>
    </source>
</reference>
<dbReference type="KEGG" id="phu:Phum_PHUM080940"/>
<dbReference type="Pfam" id="PF25057">
    <property type="entry name" value="CUT_N"/>
    <property type="match status" value="1"/>
</dbReference>
<feature type="domain" description="ZP" evidence="3">
    <location>
        <begin position="350"/>
        <end position="582"/>
    </location>
</feature>
<dbReference type="CDD" id="cd01099">
    <property type="entry name" value="PAN_AP_HGF"/>
    <property type="match status" value="1"/>
</dbReference>
<gene>
    <name evidence="5" type="primary">8231473</name>
    <name evidence="4" type="ORF">Phum_PHUM080940</name>
</gene>
<proteinExistence type="predicted"/>
<keyword evidence="1" id="KW-1133">Transmembrane helix</keyword>
<dbReference type="SMART" id="SM00241">
    <property type="entry name" value="ZP"/>
    <property type="match status" value="1"/>
</dbReference>
<dbReference type="PANTHER" id="PTHR47327">
    <property type="entry name" value="FI18240P1-RELATED"/>
    <property type="match status" value="1"/>
</dbReference>
<feature type="domain" description="Apple" evidence="2">
    <location>
        <begin position="117"/>
        <end position="200"/>
    </location>
</feature>
<feature type="transmembrane region" description="Helical" evidence="1">
    <location>
        <begin position="7"/>
        <end position="28"/>
    </location>
</feature>
<dbReference type="OrthoDB" id="5775605at2759"/>
<dbReference type="VEuPathDB" id="VectorBase:PHUM080940"/>
<dbReference type="Pfam" id="PF00024">
    <property type="entry name" value="PAN_1"/>
    <property type="match status" value="2"/>
</dbReference>